<dbReference type="InterPro" id="IPR051551">
    <property type="entry name" value="Autotransporter_adhesion"/>
</dbReference>
<evidence type="ECO:0000259" key="1">
    <source>
        <dbReference type="PROSITE" id="PS51208"/>
    </source>
</evidence>
<dbReference type="PRINTS" id="PR01484">
    <property type="entry name" value="PRTACTNFAMLY"/>
</dbReference>
<feature type="non-terminal residue" evidence="2">
    <location>
        <position position="294"/>
    </location>
</feature>
<organism evidence="2 3">
    <name type="scientific">Sutterella parvirubra YIT 11816</name>
    <dbReference type="NCBI Taxonomy" id="762967"/>
    <lineage>
        <taxon>Bacteria</taxon>
        <taxon>Pseudomonadati</taxon>
        <taxon>Pseudomonadota</taxon>
        <taxon>Betaproteobacteria</taxon>
        <taxon>Burkholderiales</taxon>
        <taxon>Sutterellaceae</taxon>
        <taxon>Sutterella</taxon>
    </lineage>
</organism>
<dbReference type="STRING" id="762967.HMPREF9440_02534"/>
<gene>
    <name evidence="2" type="ORF">HMPREF9440_02534</name>
</gene>
<feature type="domain" description="Autotransporter" evidence="1">
    <location>
        <begin position="37"/>
        <end position="294"/>
    </location>
</feature>
<dbReference type="HOGENOM" id="CLU_948423_0_0_4"/>
<keyword evidence="3" id="KW-1185">Reference proteome</keyword>
<dbReference type="SUPFAM" id="SSF103515">
    <property type="entry name" value="Autotransporter"/>
    <property type="match status" value="1"/>
</dbReference>
<sequence>MKENLNALAAFNVTGLSYLQWRAEADDAHERLGDLRLDDTDAGVWVKVRSGALKMANVDADATTVMFGADRKVNLMGKNIWVGGALSFTNGSADLVAQKGKGKGDMTTLAGTVYGQWLSEAGSYVDLSAKLGRLTTEFKLPQVKGDLTSSALAVAVEAGHRFELGSGVFIEPQAAYSYAHIFSGDYDAAGLKVKQSGLDFQVARLGLMTGIANEKLGNVYARVDYLYEFDGKSSTAFGLENRIAKDFGGGWYEAAVGGKLVLTKNMRGWAEVKHAAGGDLTMPWRASVGVRWMF</sequence>
<reference evidence="2 3" key="1">
    <citation type="submission" date="2011-11" db="EMBL/GenBank/DDBJ databases">
        <authorList>
            <person name="Weinstock G."/>
            <person name="Sodergren E."/>
            <person name="Clifton S."/>
            <person name="Fulton L."/>
            <person name="Fulton B."/>
            <person name="Courtney L."/>
            <person name="Fronick C."/>
            <person name="Harrison M."/>
            <person name="Strong C."/>
            <person name="Farmer C."/>
            <person name="Delahaunty K."/>
            <person name="Markovic C."/>
            <person name="Hall O."/>
            <person name="Minx P."/>
            <person name="Tomlinson C."/>
            <person name="Mitreva M."/>
            <person name="Hou S."/>
            <person name="Chen J."/>
            <person name="Wollam A."/>
            <person name="Pepin K.H."/>
            <person name="Johnson M."/>
            <person name="Bhonagiri V."/>
            <person name="Zhang X."/>
            <person name="Suruliraj S."/>
            <person name="Warren W."/>
            <person name="Chinwalla A."/>
            <person name="Mardis E.R."/>
            <person name="Wilson R.K."/>
        </authorList>
    </citation>
    <scope>NUCLEOTIDE SEQUENCE [LARGE SCALE GENOMIC DNA]</scope>
    <source>
        <strain evidence="2 3">YIT 11816</strain>
    </source>
</reference>
<dbReference type="PANTHER" id="PTHR35037:SF3">
    <property type="entry name" value="C-TERMINAL REGION OF AIDA-LIKE PROTEIN"/>
    <property type="match status" value="1"/>
</dbReference>
<evidence type="ECO:0000313" key="2">
    <source>
        <dbReference type="EMBL" id="EHY30137.1"/>
    </source>
</evidence>
<dbReference type="Proteomes" id="UP000004956">
    <property type="component" value="Unassembled WGS sequence"/>
</dbReference>
<dbReference type="SMART" id="SM00869">
    <property type="entry name" value="Autotransporter"/>
    <property type="match status" value="1"/>
</dbReference>
<dbReference type="InterPro" id="IPR036709">
    <property type="entry name" value="Autotransporte_beta_dom_sf"/>
</dbReference>
<accession>H3KIC1</accession>
<comment type="caution">
    <text evidence="2">The sequence shown here is derived from an EMBL/GenBank/DDBJ whole genome shotgun (WGS) entry which is preliminary data.</text>
</comment>
<dbReference type="PROSITE" id="PS51208">
    <property type="entry name" value="AUTOTRANSPORTER"/>
    <property type="match status" value="1"/>
</dbReference>
<dbReference type="Pfam" id="PF03797">
    <property type="entry name" value="Autotransporter"/>
    <property type="match status" value="1"/>
</dbReference>
<dbReference type="InterPro" id="IPR003991">
    <property type="entry name" value="Pertactin_virulence_factor"/>
</dbReference>
<name>H3KIC1_9BURK</name>
<dbReference type="PANTHER" id="PTHR35037">
    <property type="entry name" value="C-TERMINAL REGION OF AIDA-LIKE PROTEIN"/>
    <property type="match status" value="1"/>
</dbReference>
<dbReference type="AlphaFoldDB" id="H3KIC1"/>
<proteinExistence type="predicted"/>
<dbReference type="InterPro" id="IPR006315">
    <property type="entry name" value="OM_autotransptr_brl_dom"/>
</dbReference>
<protein>
    <submittedName>
        <fullName evidence="2">Autotransporter beta-domain protein</fullName>
    </submittedName>
</protein>
<dbReference type="EMBL" id="AFBQ01000388">
    <property type="protein sequence ID" value="EHY30137.1"/>
    <property type="molecule type" value="Genomic_DNA"/>
</dbReference>
<evidence type="ECO:0000313" key="3">
    <source>
        <dbReference type="Proteomes" id="UP000004956"/>
    </source>
</evidence>
<dbReference type="InterPro" id="IPR005546">
    <property type="entry name" value="Autotransporte_beta"/>
</dbReference>
<dbReference type="Gene3D" id="2.40.128.130">
    <property type="entry name" value="Autotransporter beta-domain"/>
    <property type="match status" value="1"/>
</dbReference>
<dbReference type="GO" id="GO:0019867">
    <property type="term" value="C:outer membrane"/>
    <property type="evidence" value="ECO:0007669"/>
    <property type="project" value="InterPro"/>
</dbReference>
<dbReference type="NCBIfam" id="TIGR01414">
    <property type="entry name" value="autotrans_barl"/>
    <property type="match status" value="1"/>
</dbReference>